<evidence type="ECO:0000256" key="1">
    <source>
        <dbReference type="ARBA" id="ARBA00000868"/>
    </source>
</evidence>
<dbReference type="PANTHER" id="PTHR32315">
    <property type="entry name" value="ADENINE PHOSPHORIBOSYLTRANSFERASE"/>
    <property type="match status" value="1"/>
</dbReference>
<keyword evidence="7 11" id="KW-0963">Cytoplasm</keyword>
<comment type="similarity">
    <text evidence="5 11">Belongs to the purine/pyrimidine phosphoribosyltransferase family.</text>
</comment>
<evidence type="ECO:0000256" key="6">
    <source>
        <dbReference type="ARBA" id="ARBA00011893"/>
    </source>
</evidence>
<sequence length="183" mass="18549">MSELDVSDAETEAALERVAALIRDVPDYPAPGVLFRDITPVLADPEAFATVTTELASLVGDADVVVGVEARGFLIGAAVAVVAGTGVVPVRKAGKLPRVAASRTYDLEYGSATLELSADTVAPGAKVFIVDDVLATGGTGVAAYKLLADVGADVIGFAVLLELGALGGREQLAPIPVHALLSL</sequence>
<dbReference type="GO" id="GO:0003999">
    <property type="term" value="F:adenine phosphoribosyltransferase activity"/>
    <property type="evidence" value="ECO:0007669"/>
    <property type="project" value="UniProtKB-EC"/>
</dbReference>
<evidence type="ECO:0000256" key="11">
    <source>
        <dbReference type="HAMAP-Rule" id="MF_00004"/>
    </source>
</evidence>
<feature type="domain" description="Phosphoribosyltransferase" evidence="12">
    <location>
        <begin position="57"/>
        <end position="162"/>
    </location>
</feature>
<evidence type="ECO:0000256" key="2">
    <source>
        <dbReference type="ARBA" id="ARBA00003968"/>
    </source>
</evidence>
<gene>
    <name evidence="11" type="primary">apt</name>
    <name evidence="13" type="ORF">MMF94_21945</name>
</gene>
<comment type="pathway">
    <text evidence="4 11">Purine metabolism; AMP biosynthesis via salvage pathway; AMP from adenine: step 1/1.</text>
</comment>
<comment type="function">
    <text evidence="2 11">Catalyzes a salvage reaction resulting in the formation of AMP, that is energically less costly than de novo synthesis.</text>
</comment>
<dbReference type="InterPro" id="IPR000836">
    <property type="entry name" value="PRTase_dom"/>
</dbReference>
<dbReference type="SUPFAM" id="SSF53271">
    <property type="entry name" value="PRTase-like"/>
    <property type="match status" value="1"/>
</dbReference>
<keyword evidence="14" id="KW-1185">Reference proteome</keyword>
<evidence type="ECO:0000313" key="13">
    <source>
        <dbReference type="EMBL" id="MCH6168362.1"/>
    </source>
</evidence>
<dbReference type="NCBIfam" id="TIGR01090">
    <property type="entry name" value="apt"/>
    <property type="match status" value="1"/>
</dbReference>
<protein>
    <recommendedName>
        <fullName evidence="6 11">Adenine phosphoribosyltransferase</fullName>
        <shortName evidence="11">APRT</shortName>
        <ecNumber evidence="6 11">2.4.2.7</ecNumber>
    </recommendedName>
</protein>
<dbReference type="InterPro" id="IPR029057">
    <property type="entry name" value="PRTase-like"/>
</dbReference>
<evidence type="ECO:0000256" key="4">
    <source>
        <dbReference type="ARBA" id="ARBA00004659"/>
    </source>
</evidence>
<dbReference type="NCBIfam" id="NF002634">
    <property type="entry name" value="PRK02304.1-3"/>
    <property type="match status" value="1"/>
</dbReference>
<evidence type="ECO:0000256" key="5">
    <source>
        <dbReference type="ARBA" id="ARBA00008391"/>
    </source>
</evidence>
<comment type="caution">
    <text evidence="13">The sequence shown here is derived from an EMBL/GenBank/DDBJ whole genome shotgun (WGS) entry which is preliminary data.</text>
</comment>
<evidence type="ECO:0000256" key="9">
    <source>
        <dbReference type="ARBA" id="ARBA00022679"/>
    </source>
</evidence>
<proteinExistence type="inferred from homology"/>
<evidence type="ECO:0000256" key="8">
    <source>
        <dbReference type="ARBA" id="ARBA00022676"/>
    </source>
</evidence>
<dbReference type="InterPro" id="IPR050054">
    <property type="entry name" value="UPRTase/APRTase"/>
</dbReference>
<dbReference type="Gene3D" id="3.40.50.2020">
    <property type="match status" value="1"/>
</dbReference>
<dbReference type="Proteomes" id="UP001299970">
    <property type="component" value="Unassembled WGS sequence"/>
</dbReference>
<evidence type="ECO:0000256" key="10">
    <source>
        <dbReference type="ARBA" id="ARBA00022726"/>
    </source>
</evidence>
<dbReference type="InterPro" id="IPR005764">
    <property type="entry name" value="Ade_phspho_trans"/>
</dbReference>
<dbReference type="HAMAP" id="MF_00004">
    <property type="entry name" value="Aden_phosphoribosyltr"/>
    <property type="match status" value="1"/>
</dbReference>
<dbReference type="EMBL" id="JAKXMK010000019">
    <property type="protein sequence ID" value="MCH6168362.1"/>
    <property type="molecule type" value="Genomic_DNA"/>
</dbReference>
<dbReference type="Pfam" id="PF00156">
    <property type="entry name" value="Pribosyltran"/>
    <property type="match status" value="1"/>
</dbReference>
<evidence type="ECO:0000313" key="14">
    <source>
        <dbReference type="Proteomes" id="UP001299970"/>
    </source>
</evidence>
<comment type="subcellular location">
    <subcellularLocation>
        <location evidence="3 11">Cytoplasm</location>
    </subcellularLocation>
</comment>
<organism evidence="13 14">
    <name type="scientific">Pseudonocardia alaniniphila</name>
    <dbReference type="NCBI Taxonomy" id="75291"/>
    <lineage>
        <taxon>Bacteria</taxon>
        <taxon>Bacillati</taxon>
        <taxon>Actinomycetota</taxon>
        <taxon>Actinomycetes</taxon>
        <taxon>Pseudonocardiales</taxon>
        <taxon>Pseudonocardiaceae</taxon>
        <taxon>Pseudonocardia</taxon>
    </lineage>
</organism>
<evidence type="ECO:0000256" key="7">
    <source>
        <dbReference type="ARBA" id="ARBA00022490"/>
    </source>
</evidence>
<name>A0ABS9TIL8_9PSEU</name>
<evidence type="ECO:0000259" key="12">
    <source>
        <dbReference type="Pfam" id="PF00156"/>
    </source>
</evidence>
<evidence type="ECO:0000256" key="3">
    <source>
        <dbReference type="ARBA" id="ARBA00004496"/>
    </source>
</evidence>
<dbReference type="RefSeq" id="WP_241039003.1">
    <property type="nucleotide sequence ID" value="NZ_BAAAJF010000004.1"/>
</dbReference>
<comment type="catalytic activity">
    <reaction evidence="1 11">
        <text>AMP + diphosphate = 5-phospho-alpha-D-ribose 1-diphosphate + adenine</text>
        <dbReference type="Rhea" id="RHEA:16609"/>
        <dbReference type="ChEBI" id="CHEBI:16708"/>
        <dbReference type="ChEBI" id="CHEBI:33019"/>
        <dbReference type="ChEBI" id="CHEBI:58017"/>
        <dbReference type="ChEBI" id="CHEBI:456215"/>
        <dbReference type="EC" id="2.4.2.7"/>
    </reaction>
</comment>
<accession>A0ABS9TIL8</accession>
<dbReference type="CDD" id="cd06223">
    <property type="entry name" value="PRTases_typeI"/>
    <property type="match status" value="1"/>
</dbReference>
<dbReference type="PANTHER" id="PTHR32315:SF3">
    <property type="entry name" value="ADENINE PHOSPHORIBOSYLTRANSFERASE"/>
    <property type="match status" value="1"/>
</dbReference>
<keyword evidence="8 11" id="KW-0328">Glycosyltransferase</keyword>
<dbReference type="NCBIfam" id="NF002636">
    <property type="entry name" value="PRK02304.1-5"/>
    <property type="match status" value="1"/>
</dbReference>
<keyword evidence="9 11" id="KW-0808">Transferase</keyword>
<dbReference type="EC" id="2.4.2.7" evidence="6 11"/>
<reference evidence="13 14" key="1">
    <citation type="submission" date="2022-03" db="EMBL/GenBank/DDBJ databases">
        <title>Pseudonocardia alaer sp. nov., a novel actinomycete isolated from reed forest soil.</title>
        <authorList>
            <person name="Wang L."/>
        </authorList>
    </citation>
    <scope>NUCLEOTIDE SEQUENCE [LARGE SCALE GENOMIC DNA]</scope>
    <source>
        <strain evidence="13 14">Y-16303</strain>
    </source>
</reference>
<keyword evidence="10 11" id="KW-0660">Purine salvage</keyword>
<comment type="subunit">
    <text evidence="11">Homodimer.</text>
</comment>